<gene>
    <name evidence="6" type="ORF">AZI87_15100</name>
</gene>
<evidence type="ECO:0000313" key="7">
    <source>
        <dbReference type="Proteomes" id="UP000075799"/>
    </source>
</evidence>
<evidence type="ECO:0000256" key="3">
    <source>
        <dbReference type="ARBA" id="ARBA00022741"/>
    </source>
</evidence>
<dbReference type="Pfam" id="PF00005">
    <property type="entry name" value="ABC_tran"/>
    <property type="match status" value="1"/>
</dbReference>
<dbReference type="PROSITE" id="PS50893">
    <property type="entry name" value="ABC_TRANSPORTER_2"/>
    <property type="match status" value="1"/>
</dbReference>
<dbReference type="Gene3D" id="3.40.50.300">
    <property type="entry name" value="P-loop containing nucleotide triphosphate hydrolases"/>
    <property type="match status" value="1"/>
</dbReference>
<dbReference type="OrthoDB" id="5289391at2"/>
<evidence type="ECO:0000256" key="4">
    <source>
        <dbReference type="ARBA" id="ARBA00022840"/>
    </source>
</evidence>
<name>A0A162FWC9_BDEBC</name>
<organism evidence="6 7">
    <name type="scientific">Bdellovibrio bacteriovorus</name>
    <dbReference type="NCBI Taxonomy" id="959"/>
    <lineage>
        <taxon>Bacteria</taxon>
        <taxon>Pseudomonadati</taxon>
        <taxon>Bdellovibrionota</taxon>
        <taxon>Bdellovibrionia</taxon>
        <taxon>Bdellovibrionales</taxon>
        <taxon>Pseudobdellovibrionaceae</taxon>
        <taxon>Bdellovibrio</taxon>
    </lineage>
</organism>
<protein>
    <submittedName>
        <fullName evidence="6">MFS transporter</fullName>
    </submittedName>
</protein>
<sequence length="313" mass="34603">MIEVRDLTKDYGPRRAINKLNFSISKGDVVGFLGPNGAGKSTTMKIITGFMAPSHGTASVAGFDVFENPLEVKKRIGYLPETPPVYGDMYVRDYLRYVAALKQVPKDKIEKAVDMAIEKTNLKEVQKRLIQHLSKGFKQRVGIAQAIVSEPEVLILDEPTVGLDPKQVAEIRDLIKALKGQHTIILSTHILPEVEATCEKVIIINKGQIVAEDSIHNLATMDKGQSRLHIRLRKDVEDMRAVIGDIQQVVACNSGTSQREWNIDVKGGEDVVEAISSRLVTKGYGLLELSPSKVDLEDVFLKLTYGKEQGSEV</sequence>
<evidence type="ECO:0000256" key="1">
    <source>
        <dbReference type="ARBA" id="ARBA00005417"/>
    </source>
</evidence>
<dbReference type="PANTHER" id="PTHR43335:SF4">
    <property type="entry name" value="ABC TRANSPORTER, ATP-BINDING PROTEIN"/>
    <property type="match status" value="1"/>
</dbReference>
<feature type="domain" description="ABC transporter" evidence="5">
    <location>
        <begin position="2"/>
        <end position="231"/>
    </location>
</feature>
<dbReference type="InterPro" id="IPR003439">
    <property type="entry name" value="ABC_transporter-like_ATP-bd"/>
</dbReference>
<keyword evidence="2" id="KW-0813">Transport</keyword>
<evidence type="ECO:0000313" key="6">
    <source>
        <dbReference type="EMBL" id="KYG62619.1"/>
    </source>
</evidence>
<dbReference type="GO" id="GO:0016887">
    <property type="term" value="F:ATP hydrolysis activity"/>
    <property type="evidence" value="ECO:0007669"/>
    <property type="project" value="InterPro"/>
</dbReference>
<comment type="caution">
    <text evidence="6">The sequence shown here is derived from an EMBL/GenBank/DDBJ whole genome shotgun (WGS) entry which is preliminary data.</text>
</comment>
<dbReference type="InterPro" id="IPR027417">
    <property type="entry name" value="P-loop_NTPase"/>
</dbReference>
<evidence type="ECO:0000259" key="5">
    <source>
        <dbReference type="PROSITE" id="PS50893"/>
    </source>
</evidence>
<keyword evidence="3" id="KW-0547">Nucleotide-binding</keyword>
<dbReference type="RefSeq" id="WP_063208813.1">
    <property type="nucleotide sequence ID" value="NZ_LUKD01000008.1"/>
</dbReference>
<evidence type="ECO:0000256" key="2">
    <source>
        <dbReference type="ARBA" id="ARBA00022448"/>
    </source>
</evidence>
<dbReference type="CDD" id="cd03230">
    <property type="entry name" value="ABC_DR_subfamily_A"/>
    <property type="match status" value="1"/>
</dbReference>
<dbReference type="EMBL" id="LUKD01000008">
    <property type="protein sequence ID" value="KYG62619.1"/>
    <property type="molecule type" value="Genomic_DNA"/>
</dbReference>
<proteinExistence type="inferred from homology"/>
<dbReference type="GO" id="GO:0005524">
    <property type="term" value="F:ATP binding"/>
    <property type="evidence" value="ECO:0007669"/>
    <property type="project" value="UniProtKB-KW"/>
</dbReference>
<comment type="similarity">
    <text evidence="1">Belongs to the ABC transporter superfamily.</text>
</comment>
<dbReference type="Proteomes" id="UP000075799">
    <property type="component" value="Unassembled WGS sequence"/>
</dbReference>
<dbReference type="PANTHER" id="PTHR43335">
    <property type="entry name" value="ABC TRANSPORTER, ATP-BINDING PROTEIN"/>
    <property type="match status" value="1"/>
</dbReference>
<dbReference type="AlphaFoldDB" id="A0A162FWC9"/>
<keyword evidence="4" id="KW-0067">ATP-binding</keyword>
<dbReference type="SUPFAM" id="SSF52540">
    <property type="entry name" value="P-loop containing nucleoside triphosphate hydrolases"/>
    <property type="match status" value="1"/>
</dbReference>
<accession>A0A162FWC9</accession>
<reference evidence="6 7" key="1">
    <citation type="submission" date="2016-03" db="EMBL/GenBank/DDBJ databases">
        <authorList>
            <person name="Ploux O."/>
        </authorList>
    </citation>
    <scope>NUCLEOTIDE SEQUENCE [LARGE SCALE GENOMIC DNA]</scope>
    <source>
        <strain evidence="6 7">EC13</strain>
    </source>
</reference>
<dbReference type="InterPro" id="IPR003593">
    <property type="entry name" value="AAA+_ATPase"/>
</dbReference>
<dbReference type="SMART" id="SM00382">
    <property type="entry name" value="AAA"/>
    <property type="match status" value="1"/>
</dbReference>